<dbReference type="EMBL" id="CP006365">
    <property type="protein sequence ID" value="AGU15227.1"/>
    <property type="molecule type" value="Genomic_DNA"/>
</dbReference>
<organism evidence="6 7">
    <name type="scientific">Corynebacterium argentoratense DSM 44202</name>
    <dbReference type="NCBI Taxonomy" id="1348662"/>
    <lineage>
        <taxon>Bacteria</taxon>
        <taxon>Bacillati</taxon>
        <taxon>Actinomycetota</taxon>
        <taxon>Actinomycetes</taxon>
        <taxon>Mycobacteriales</taxon>
        <taxon>Corynebacteriaceae</taxon>
        <taxon>Corynebacterium</taxon>
    </lineage>
</organism>
<feature type="binding site" evidence="3">
    <location>
        <position position="155"/>
    </location>
    <ligand>
        <name>substrate</name>
    </ligand>
</feature>
<gene>
    <name evidence="6" type="ORF">CARG_05450</name>
</gene>
<dbReference type="PANTHER" id="PTHR42997:SF1">
    <property type="entry name" value="AP-4-A PHOSPHORYLASE"/>
    <property type="match status" value="1"/>
</dbReference>
<dbReference type="AlphaFoldDB" id="U3GZF9"/>
<dbReference type="eggNOG" id="COG0537">
    <property type="taxonomic scope" value="Bacteria"/>
</dbReference>
<feature type="short sequence motif" description="Histidine triad motif" evidence="4">
    <location>
        <begin position="151"/>
        <end position="155"/>
    </location>
</feature>
<dbReference type="GeneID" id="78249868"/>
<feature type="binding site" evidence="3">
    <location>
        <begin position="145"/>
        <end position="148"/>
    </location>
    <ligand>
        <name>substrate</name>
    </ligand>
</feature>
<evidence type="ECO:0000259" key="5">
    <source>
        <dbReference type="PROSITE" id="PS51084"/>
    </source>
</evidence>
<dbReference type="STRING" id="1348662.CARG_05450"/>
<evidence type="ECO:0000313" key="7">
    <source>
        <dbReference type="Proteomes" id="UP000016943"/>
    </source>
</evidence>
<evidence type="ECO:0000256" key="2">
    <source>
        <dbReference type="PIRSR" id="PIRSR639383-1"/>
    </source>
</evidence>
<feature type="binding site" evidence="3">
    <location>
        <position position="83"/>
    </location>
    <ligand>
        <name>substrate</name>
    </ligand>
</feature>
<keyword evidence="1" id="KW-0547">Nucleotide-binding</keyword>
<dbReference type="InterPro" id="IPR036265">
    <property type="entry name" value="HIT-like_sf"/>
</dbReference>
<dbReference type="PANTHER" id="PTHR42997">
    <property type="entry name" value="HIT FAMILY HYDROLASE"/>
    <property type="match status" value="1"/>
</dbReference>
<proteinExistence type="predicted"/>
<dbReference type="RefSeq" id="WP_020976380.1">
    <property type="nucleotide sequence ID" value="NC_022198.1"/>
</dbReference>
<evidence type="ECO:0000256" key="3">
    <source>
        <dbReference type="PIRSR" id="PIRSR639383-2"/>
    </source>
</evidence>
<feature type="domain" description="HIT" evidence="5">
    <location>
        <begin position="57"/>
        <end position="166"/>
    </location>
</feature>
<dbReference type="SUPFAM" id="SSF54197">
    <property type="entry name" value="HIT-like"/>
    <property type="match status" value="1"/>
</dbReference>
<dbReference type="InterPro" id="IPR011146">
    <property type="entry name" value="HIT-like"/>
</dbReference>
<keyword evidence="7" id="KW-1185">Reference proteome</keyword>
<evidence type="ECO:0000256" key="1">
    <source>
        <dbReference type="ARBA" id="ARBA00022741"/>
    </source>
</evidence>
<dbReference type="HOGENOM" id="CLU_056776_1_0_11"/>
<dbReference type="InterPro" id="IPR039383">
    <property type="entry name" value="FHIT"/>
</dbReference>
<dbReference type="PATRIC" id="fig|1348662.3.peg.1071"/>
<reference evidence="6 7" key="1">
    <citation type="journal article" date="2013" name="Genome Announc.">
        <title>Whole-Genome Sequence of the Clinical Strain Corynebacterium argentoratense DSM 44202, Isolated from a Human Throat Specimen.</title>
        <authorList>
            <person name="Bomholt C."/>
            <person name="Glaub A."/>
            <person name="Gravermann K."/>
            <person name="Albersmeier A."/>
            <person name="Brinkrolf K."/>
            <person name="Ruckert C."/>
            <person name="Tauch A."/>
        </authorList>
    </citation>
    <scope>NUCLEOTIDE SEQUENCE [LARGE SCALE GENOMIC DNA]</scope>
    <source>
        <strain evidence="6">DSM 44202</strain>
    </source>
</reference>
<sequence>MSTQHRHAEPEDTQRTVVDCGLGTPDRLERLWAPYRMDYIALGAQDREQESSAPRDPFIEVPKLSDEDGLIVSRGRNVYCVLNLYPYNPGHMLIVPYRKVSDLEDLTVEESTELMAYAQQAVKVIKQVSSPNAINVGLNLGKAAGGSVADHLHMHIVPRWVGDANFMTVIDSTKVLPQRLRDTRALFAEAWKDLSC</sequence>
<protein>
    <recommendedName>
        <fullName evidence="5">HIT domain-containing protein</fullName>
    </recommendedName>
</protein>
<name>U3GZF9_9CORY</name>
<dbReference type="CDD" id="cd01275">
    <property type="entry name" value="FHIT"/>
    <property type="match status" value="1"/>
</dbReference>
<dbReference type="Proteomes" id="UP000016943">
    <property type="component" value="Chromosome"/>
</dbReference>
<evidence type="ECO:0000256" key="4">
    <source>
        <dbReference type="PROSITE-ProRule" id="PRU00464"/>
    </source>
</evidence>
<evidence type="ECO:0000313" key="6">
    <source>
        <dbReference type="EMBL" id="AGU15227.1"/>
    </source>
</evidence>
<feature type="active site" description="Tele-AMP-histidine intermediate" evidence="2">
    <location>
        <position position="153"/>
    </location>
</feature>
<dbReference type="GO" id="GO:0003824">
    <property type="term" value="F:catalytic activity"/>
    <property type="evidence" value="ECO:0007669"/>
    <property type="project" value="InterPro"/>
</dbReference>
<dbReference type="Gene3D" id="3.30.428.10">
    <property type="entry name" value="HIT-like"/>
    <property type="match status" value="1"/>
</dbReference>
<dbReference type="InterPro" id="IPR052908">
    <property type="entry name" value="AP-4-A_phosphorylase"/>
</dbReference>
<dbReference type="GO" id="GO:0000166">
    <property type="term" value="F:nucleotide binding"/>
    <property type="evidence" value="ECO:0007669"/>
    <property type="project" value="UniProtKB-KW"/>
</dbReference>
<dbReference type="OrthoDB" id="9784774at2"/>
<dbReference type="Pfam" id="PF01230">
    <property type="entry name" value="HIT"/>
    <property type="match status" value="1"/>
</dbReference>
<dbReference type="PROSITE" id="PS51084">
    <property type="entry name" value="HIT_2"/>
    <property type="match status" value="1"/>
</dbReference>
<dbReference type="KEGG" id="caz:CARG_05450"/>
<accession>U3GZF9</accession>